<sequence>MRHDQRPLSIHRWLGVDKVLNALEVSVTQYPLKRET</sequence>
<dbReference type="AlphaFoldDB" id="A0A239HZN4"/>
<reference evidence="2" key="1">
    <citation type="submission" date="2017-06" db="EMBL/GenBank/DDBJ databases">
        <authorList>
            <person name="Varghese N."/>
            <person name="Submissions S."/>
        </authorList>
    </citation>
    <scope>NUCLEOTIDE SEQUENCE [LARGE SCALE GENOMIC DNA]</scope>
    <source>
        <strain evidence="2">CIP 108523</strain>
    </source>
</reference>
<organism evidence="1 2">
    <name type="scientific">Pseudomonas segetis</name>
    <dbReference type="NCBI Taxonomy" id="298908"/>
    <lineage>
        <taxon>Bacteria</taxon>
        <taxon>Pseudomonadati</taxon>
        <taxon>Pseudomonadota</taxon>
        <taxon>Gammaproteobacteria</taxon>
        <taxon>Pseudomonadales</taxon>
        <taxon>Pseudomonadaceae</taxon>
        <taxon>Pseudomonas</taxon>
    </lineage>
</organism>
<accession>A0A239HZN4</accession>
<evidence type="ECO:0000313" key="1">
    <source>
        <dbReference type="EMBL" id="SNS86807.1"/>
    </source>
</evidence>
<protein>
    <submittedName>
        <fullName evidence="1">Uncharacterized protein</fullName>
    </submittedName>
</protein>
<dbReference type="Proteomes" id="UP000242915">
    <property type="component" value="Unassembled WGS sequence"/>
</dbReference>
<keyword evidence="2" id="KW-1185">Reference proteome</keyword>
<name>A0A239HZN4_9PSED</name>
<evidence type="ECO:0000313" key="2">
    <source>
        <dbReference type="Proteomes" id="UP000242915"/>
    </source>
</evidence>
<dbReference type="EMBL" id="FZOG01000005">
    <property type="protein sequence ID" value="SNS86807.1"/>
    <property type="molecule type" value="Genomic_DNA"/>
</dbReference>
<gene>
    <name evidence="1" type="ORF">SAMN05216255_3672</name>
</gene>
<proteinExistence type="predicted"/>